<feature type="domain" description="G-protein coupled receptors family 1 profile" evidence="6">
    <location>
        <begin position="335"/>
        <end position="592"/>
    </location>
</feature>
<dbReference type="PANTHER" id="PTHR45698:SF1">
    <property type="entry name" value="TRACE AMINE-ASSOCIATED RECEPTOR 13C-LIKE"/>
    <property type="match status" value="1"/>
</dbReference>
<dbReference type="RefSeq" id="XP_038077131.1">
    <property type="nucleotide sequence ID" value="XM_038221203.1"/>
</dbReference>
<comment type="subcellular location">
    <subcellularLocation>
        <location evidence="1">Membrane</location>
    </subcellularLocation>
</comment>
<evidence type="ECO:0000256" key="2">
    <source>
        <dbReference type="ARBA" id="ARBA00022692"/>
    </source>
</evidence>
<dbReference type="OMA" id="HQINDAC"/>
<feature type="transmembrane region" description="Helical" evidence="5">
    <location>
        <begin position="572"/>
        <end position="596"/>
    </location>
</feature>
<dbReference type="AlphaFoldDB" id="A0A914BN20"/>
<feature type="transmembrane region" description="Helical" evidence="5">
    <location>
        <begin position="100"/>
        <end position="119"/>
    </location>
</feature>
<feature type="transmembrane region" description="Helical" evidence="5">
    <location>
        <begin position="539"/>
        <end position="560"/>
    </location>
</feature>
<dbReference type="GO" id="GO:0016020">
    <property type="term" value="C:membrane"/>
    <property type="evidence" value="ECO:0007669"/>
    <property type="project" value="UniProtKB-SubCell"/>
</dbReference>
<feature type="transmembrane region" description="Helical" evidence="5">
    <location>
        <begin position="358"/>
        <end position="378"/>
    </location>
</feature>
<accession>A0A914BN20</accession>
<evidence type="ECO:0000313" key="8">
    <source>
        <dbReference type="Proteomes" id="UP000887568"/>
    </source>
</evidence>
<keyword evidence="8" id="KW-1185">Reference proteome</keyword>
<dbReference type="EnsemblMetazoa" id="XM_038221203.1">
    <property type="protein sequence ID" value="XP_038077131.1"/>
    <property type="gene ID" value="LOC119744980"/>
</dbReference>
<dbReference type="InterPro" id="IPR017452">
    <property type="entry name" value="GPCR_Rhodpsn_7TM"/>
</dbReference>
<evidence type="ECO:0000259" key="6">
    <source>
        <dbReference type="PROSITE" id="PS50262"/>
    </source>
</evidence>
<dbReference type="Proteomes" id="UP000887568">
    <property type="component" value="Unplaced"/>
</dbReference>
<dbReference type="Pfam" id="PF00001">
    <property type="entry name" value="7tm_1"/>
    <property type="match status" value="2"/>
</dbReference>
<evidence type="ECO:0000256" key="4">
    <source>
        <dbReference type="ARBA" id="ARBA00023136"/>
    </source>
</evidence>
<dbReference type="CDD" id="cd00637">
    <property type="entry name" value="7tm_classA_rhodopsin-like"/>
    <property type="match status" value="2"/>
</dbReference>
<evidence type="ECO:0000313" key="7">
    <source>
        <dbReference type="EnsemblMetazoa" id="XP_038077131.1"/>
    </source>
</evidence>
<dbReference type="GeneID" id="119744980"/>
<evidence type="ECO:0000256" key="1">
    <source>
        <dbReference type="ARBA" id="ARBA00004370"/>
    </source>
</evidence>
<feature type="transmembrane region" description="Helical" evidence="5">
    <location>
        <begin position="139"/>
        <end position="165"/>
    </location>
</feature>
<dbReference type="GO" id="GO:0004930">
    <property type="term" value="F:G protein-coupled receptor activity"/>
    <property type="evidence" value="ECO:0007669"/>
    <property type="project" value="InterPro"/>
</dbReference>
<dbReference type="SUPFAM" id="SSF81321">
    <property type="entry name" value="Family A G protein-coupled receptor-like"/>
    <property type="match status" value="2"/>
</dbReference>
<feature type="transmembrane region" description="Helical" evidence="5">
    <location>
        <begin position="230"/>
        <end position="254"/>
    </location>
</feature>
<sequence>MLRYRKVFNSSTNKLILHQSFVDFLASFVFILRRLLVVSSAVPDNAIGLIYCKLWWSEWPQYGMFVTSTYNLAAISMERYFATCHSVRHRNMFSSYRLKFVMAAAWLCGWLTEAHLVPISHQINDACAVLWSTPTIQAVGGVFIFLWELVIPLSIMIFAYIRIILELHKRSKAREGDNNQVAQSMLSKANKNVTKTLLVVTIFFAVCWIPTDVNYILFNLGLNDNSFDSIWYQATGSIVLVNVCINPFIYCFTYDRFQKQARKMVCGRCRPRNNQVDTSLIYLVSLKLVDVEATSLSTMEASTVEYQSTDVSVDDSGRKTDFYVYMVLSVLGLIGNAFVCLVMLRYRKVFKSSTNKLILHQSFVDFLASFVFILRRLLLVSSAVPDNTIGLIYCKLWWSEWPQYGMFVTSTYNLAAISMERYFATCHSVSHRNMFSSYRLKFVMAAAWLCGWVPEAHMVPISHQINDACDVLWSTPTIQAVGGVFIFLWELVIPLSIMIFAYIRIILELHKRSKAREGDNNQVAQSMLSKANKNVTKTLLVVTIFFTVCWVPADVNYILFNLGLNDNSFDSIWYQAAGSIVVVNMCINPFIYCFTYDRFQRQARKMVCGRCRPRNNQVDTSYDATTRTATIQTIHVDE</sequence>
<feature type="domain" description="G-protein coupled receptors family 1 profile" evidence="6">
    <location>
        <begin position="1"/>
        <end position="250"/>
    </location>
</feature>
<evidence type="ECO:0000256" key="5">
    <source>
        <dbReference type="SAM" id="Phobius"/>
    </source>
</evidence>
<keyword evidence="3 5" id="KW-1133">Transmembrane helix</keyword>
<feature type="transmembrane region" description="Helical" evidence="5">
    <location>
        <begin position="21"/>
        <end position="42"/>
    </location>
</feature>
<dbReference type="InterPro" id="IPR000276">
    <property type="entry name" value="GPCR_Rhodpsn"/>
</dbReference>
<keyword evidence="4 5" id="KW-0472">Membrane</keyword>
<organism evidence="7 8">
    <name type="scientific">Patiria miniata</name>
    <name type="common">Bat star</name>
    <name type="synonym">Asterina miniata</name>
    <dbReference type="NCBI Taxonomy" id="46514"/>
    <lineage>
        <taxon>Eukaryota</taxon>
        <taxon>Metazoa</taxon>
        <taxon>Echinodermata</taxon>
        <taxon>Eleutherozoa</taxon>
        <taxon>Asterozoa</taxon>
        <taxon>Asteroidea</taxon>
        <taxon>Valvatacea</taxon>
        <taxon>Valvatida</taxon>
        <taxon>Asterinidae</taxon>
        <taxon>Patiria</taxon>
    </lineage>
</organism>
<feature type="transmembrane region" description="Helical" evidence="5">
    <location>
        <begin position="481"/>
        <end position="507"/>
    </location>
</feature>
<reference evidence="7" key="1">
    <citation type="submission" date="2022-11" db="UniProtKB">
        <authorList>
            <consortium name="EnsemblMetazoa"/>
        </authorList>
    </citation>
    <scope>IDENTIFICATION</scope>
</reference>
<protein>
    <recommendedName>
        <fullName evidence="6">G-protein coupled receptors family 1 profile domain-containing protein</fullName>
    </recommendedName>
</protein>
<dbReference type="PANTHER" id="PTHR45698">
    <property type="entry name" value="TRACE AMINE-ASSOCIATED RECEPTOR 19N-RELATED"/>
    <property type="match status" value="1"/>
</dbReference>
<keyword evidence="2 5" id="KW-0812">Transmembrane</keyword>
<evidence type="ECO:0000256" key="3">
    <source>
        <dbReference type="ARBA" id="ARBA00022989"/>
    </source>
</evidence>
<feature type="transmembrane region" description="Helical" evidence="5">
    <location>
        <begin position="197"/>
        <end position="218"/>
    </location>
</feature>
<dbReference type="PROSITE" id="PS50262">
    <property type="entry name" value="G_PROTEIN_RECEP_F1_2"/>
    <property type="match status" value="2"/>
</dbReference>
<dbReference type="PRINTS" id="PR00237">
    <property type="entry name" value="GPCRRHODOPSN"/>
</dbReference>
<name>A0A914BN20_PATMI</name>
<dbReference type="Gene3D" id="1.20.1070.10">
    <property type="entry name" value="Rhodopsin 7-helix transmembrane proteins"/>
    <property type="match status" value="2"/>
</dbReference>
<proteinExistence type="predicted"/>
<feature type="transmembrane region" description="Helical" evidence="5">
    <location>
        <begin position="442"/>
        <end position="461"/>
    </location>
</feature>
<feature type="transmembrane region" description="Helical" evidence="5">
    <location>
        <begin position="322"/>
        <end position="346"/>
    </location>
</feature>
<dbReference type="OrthoDB" id="6106139at2759"/>